<dbReference type="OrthoDB" id="2083458at2"/>
<dbReference type="InterPro" id="IPR011990">
    <property type="entry name" value="TPR-like_helical_dom_sf"/>
</dbReference>
<reference evidence="2" key="1">
    <citation type="submission" date="2017-01" db="EMBL/GenBank/DDBJ databases">
        <authorList>
            <person name="Varghese N."/>
            <person name="Submissions S."/>
        </authorList>
    </citation>
    <scope>NUCLEOTIDE SEQUENCE [LARGE SCALE GENOMIC DNA]</scope>
    <source>
        <strain evidence="2">MNA4</strain>
    </source>
</reference>
<dbReference type="AlphaFoldDB" id="A0A1U7PQ23"/>
<protein>
    <submittedName>
        <fullName evidence="1">Tetratricopeptide repeat-containing protein</fullName>
    </submittedName>
</protein>
<evidence type="ECO:0000313" key="2">
    <source>
        <dbReference type="Proteomes" id="UP000187550"/>
    </source>
</evidence>
<organism evidence="1 2">
    <name type="scientific">Edaphobacillus lindanitolerans</name>
    <dbReference type="NCBI Taxonomy" id="550447"/>
    <lineage>
        <taxon>Bacteria</taxon>
        <taxon>Bacillati</taxon>
        <taxon>Bacillota</taxon>
        <taxon>Bacilli</taxon>
        <taxon>Bacillales</taxon>
        <taxon>Bacillaceae</taxon>
        <taxon>Edaphobacillus</taxon>
    </lineage>
</organism>
<accession>A0A1U7PQ23</accession>
<dbReference type="EMBL" id="FTPL01000003">
    <property type="protein sequence ID" value="SIT88849.1"/>
    <property type="molecule type" value="Genomic_DNA"/>
</dbReference>
<sequence length="204" mass="22989">MRRDAAFDAFDRGDWPEAEKLYRERLGRAAGPQEEEAAMHMLGFTLAMREAYEEARDLYGELLRRAEERTDRSAAAIAMHQFGMTFRLEGDPAGARKWFGKELEFRREHLTDDHSGFSANSYELGELHLQEGEPELALSAFRQALRQGKSAGDDICIGCAWRGIGKASQVMHHDPAVAWEMAIEAFKRAGDKAGEAEIRRLTGK</sequence>
<dbReference type="Pfam" id="PF13424">
    <property type="entry name" value="TPR_12"/>
    <property type="match status" value="1"/>
</dbReference>
<dbReference type="SUPFAM" id="SSF48452">
    <property type="entry name" value="TPR-like"/>
    <property type="match status" value="1"/>
</dbReference>
<dbReference type="RefSeq" id="WP_076759060.1">
    <property type="nucleotide sequence ID" value="NZ_FTPL01000003.1"/>
</dbReference>
<keyword evidence="2" id="KW-1185">Reference proteome</keyword>
<dbReference type="Gene3D" id="1.25.40.10">
    <property type="entry name" value="Tetratricopeptide repeat domain"/>
    <property type="match status" value="1"/>
</dbReference>
<gene>
    <name evidence="1" type="ORF">SAMN05428946_2334</name>
</gene>
<name>A0A1U7PQ23_9BACI</name>
<dbReference type="STRING" id="550447.SAMN05428946_2334"/>
<proteinExistence type="predicted"/>
<evidence type="ECO:0000313" key="1">
    <source>
        <dbReference type="EMBL" id="SIT88849.1"/>
    </source>
</evidence>
<dbReference type="Proteomes" id="UP000187550">
    <property type="component" value="Unassembled WGS sequence"/>
</dbReference>